<keyword evidence="3" id="KW-1185">Reference proteome</keyword>
<dbReference type="EMBL" id="JARJCN010000022">
    <property type="protein sequence ID" value="KAJ7090409.1"/>
    <property type="molecule type" value="Genomic_DNA"/>
</dbReference>
<evidence type="ECO:0000256" key="1">
    <source>
        <dbReference type="SAM" id="MobiDB-lite"/>
    </source>
</evidence>
<evidence type="ECO:0000313" key="3">
    <source>
        <dbReference type="Proteomes" id="UP001222325"/>
    </source>
</evidence>
<feature type="region of interest" description="Disordered" evidence="1">
    <location>
        <begin position="1"/>
        <end position="38"/>
    </location>
</feature>
<dbReference type="AlphaFoldDB" id="A0AAD6U6F3"/>
<dbReference type="Proteomes" id="UP001222325">
    <property type="component" value="Unassembled WGS sequence"/>
</dbReference>
<accession>A0AAD6U6F3</accession>
<gene>
    <name evidence="2" type="ORF">B0H15DRAFT_263771</name>
</gene>
<proteinExistence type="predicted"/>
<protein>
    <submittedName>
        <fullName evidence="2">Uncharacterized protein</fullName>
    </submittedName>
</protein>
<evidence type="ECO:0000313" key="2">
    <source>
        <dbReference type="EMBL" id="KAJ7090409.1"/>
    </source>
</evidence>
<feature type="compositionally biased region" description="Polar residues" evidence="1">
    <location>
        <begin position="1"/>
        <end position="18"/>
    </location>
</feature>
<organism evidence="2 3">
    <name type="scientific">Mycena belliarum</name>
    <dbReference type="NCBI Taxonomy" id="1033014"/>
    <lineage>
        <taxon>Eukaryota</taxon>
        <taxon>Fungi</taxon>
        <taxon>Dikarya</taxon>
        <taxon>Basidiomycota</taxon>
        <taxon>Agaricomycotina</taxon>
        <taxon>Agaricomycetes</taxon>
        <taxon>Agaricomycetidae</taxon>
        <taxon>Agaricales</taxon>
        <taxon>Marasmiineae</taxon>
        <taxon>Mycenaceae</taxon>
        <taxon>Mycena</taxon>
    </lineage>
</organism>
<sequence>MTTSKHPSSKRPYSTPATQKCKRARSSTSKEARAKDAAGAALKRRTVRSKVWMTWCVEHRWATLETNYEHAPSEMVMFRTHVKTHFNLHDSELGTLPSMALPSATGKTLVTYAEQDVWNLVYRRAAVMSGAAPSDLKNGRIAFENNAREQKRLKGRLEANKAPRSLSVAYTKEIAQRVYSKSKDTAHFYAEPAQIDGGDNATLTIVDTNGSQDANDPNASHITGVPLLDALELEALIVQLTVDYTTLFENV</sequence>
<name>A0AAD6U6F3_9AGAR</name>
<comment type="caution">
    <text evidence="2">The sequence shown here is derived from an EMBL/GenBank/DDBJ whole genome shotgun (WGS) entry which is preliminary data.</text>
</comment>
<reference evidence="2" key="1">
    <citation type="submission" date="2023-03" db="EMBL/GenBank/DDBJ databases">
        <title>Massive genome expansion in bonnet fungi (Mycena s.s.) driven by repeated elements and novel gene families across ecological guilds.</title>
        <authorList>
            <consortium name="Lawrence Berkeley National Laboratory"/>
            <person name="Harder C.B."/>
            <person name="Miyauchi S."/>
            <person name="Viragh M."/>
            <person name="Kuo A."/>
            <person name="Thoen E."/>
            <person name="Andreopoulos B."/>
            <person name="Lu D."/>
            <person name="Skrede I."/>
            <person name="Drula E."/>
            <person name="Henrissat B."/>
            <person name="Morin E."/>
            <person name="Kohler A."/>
            <person name="Barry K."/>
            <person name="LaButti K."/>
            <person name="Morin E."/>
            <person name="Salamov A."/>
            <person name="Lipzen A."/>
            <person name="Mereny Z."/>
            <person name="Hegedus B."/>
            <person name="Baldrian P."/>
            <person name="Stursova M."/>
            <person name="Weitz H."/>
            <person name="Taylor A."/>
            <person name="Grigoriev I.V."/>
            <person name="Nagy L.G."/>
            <person name="Martin F."/>
            <person name="Kauserud H."/>
        </authorList>
    </citation>
    <scope>NUCLEOTIDE SEQUENCE</scope>
    <source>
        <strain evidence="2">CBHHK173m</strain>
    </source>
</reference>